<dbReference type="RefSeq" id="WP_130359704.1">
    <property type="nucleotide sequence ID" value="NZ_SGXC01000002.1"/>
</dbReference>
<feature type="signal peptide" evidence="1">
    <location>
        <begin position="1"/>
        <end position="18"/>
    </location>
</feature>
<dbReference type="AlphaFoldDB" id="A0A4Q7NG84"/>
<organism evidence="2 3">
    <name type="scientific">Pigmentiphaga kullae</name>
    <dbReference type="NCBI Taxonomy" id="151784"/>
    <lineage>
        <taxon>Bacteria</taxon>
        <taxon>Pseudomonadati</taxon>
        <taxon>Pseudomonadota</taxon>
        <taxon>Betaproteobacteria</taxon>
        <taxon>Burkholderiales</taxon>
        <taxon>Alcaligenaceae</taxon>
        <taxon>Pigmentiphaga</taxon>
    </lineage>
</organism>
<evidence type="ECO:0000256" key="1">
    <source>
        <dbReference type="SAM" id="SignalP"/>
    </source>
</evidence>
<gene>
    <name evidence="2" type="ORF">EV675_4355</name>
</gene>
<accession>A0A4Q7NG84</accession>
<name>A0A4Q7NG84_9BURK</name>
<reference evidence="2 3" key="1">
    <citation type="submission" date="2019-02" db="EMBL/GenBank/DDBJ databases">
        <title>Genomic Encyclopedia of Type Strains, Phase IV (KMG-IV): sequencing the most valuable type-strain genomes for metagenomic binning, comparative biology and taxonomic classification.</title>
        <authorList>
            <person name="Goeker M."/>
        </authorList>
    </citation>
    <scope>NUCLEOTIDE SEQUENCE [LARGE SCALE GENOMIC DNA]</scope>
    <source>
        <strain evidence="2 3">K24</strain>
    </source>
</reference>
<evidence type="ECO:0008006" key="4">
    <source>
        <dbReference type="Google" id="ProtNLM"/>
    </source>
</evidence>
<feature type="chain" id="PRO_5020542138" description="Lipoprotein" evidence="1">
    <location>
        <begin position="19"/>
        <end position="69"/>
    </location>
</feature>
<keyword evidence="3" id="KW-1185">Reference proteome</keyword>
<dbReference type="Proteomes" id="UP000292445">
    <property type="component" value="Unassembled WGS sequence"/>
</dbReference>
<evidence type="ECO:0000313" key="3">
    <source>
        <dbReference type="Proteomes" id="UP000292445"/>
    </source>
</evidence>
<sequence length="69" mass="7293">MKSILTAIAAATVLGGCAVYTPGGAVVAPAPGYYYDSPGYYYEYQPAYRGGYYPGPRFCPPGQAKKGRC</sequence>
<dbReference type="EMBL" id="SGXC01000002">
    <property type="protein sequence ID" value="RZS81727.1"/>
    <property type="molecule type" value="Genomic_DNA"/>
</dbReference>
<comment type="caution">
    <text evidence="2">The sequence shown here is derived from an EMBL/GenBank/DDBJ whole genome shotgun (WGS) entry which is preliminary data.</text>
</comment>
<evidence type="ECO:0000313" key="2">
    <source>
        <dbReference type="EMBL" id="RZS81727.1"/>
    </source>
</evidence>
<protein>
    <recommendedName>
        <fullName evidence="4">Lipoprotein</fullName>
    </recommendedName>
</protein>
<keyword evidence="1" id="KW-0732">Signal</keyword>
<dbReference type="PROSITE" id="PS51257">
    <property type="entry name" value="PROKAR_LIPOPROTEIN"/>
    <property type="match status" value="1"/>
</dbReference>
<proteinExistence type="predicted"/>